<dbReference type="Gene3D" id="3.40.50.12140">
    <property type="entry name" value="Domain of unknown function DUF4159"/>
    <property type="match status" value="1"/>
</dbReference>
<dbReference type="InterPro" id="IPR025297">
    <property type="entry name" value="DUF4159"/>
</dbReference>
<dbReference type="Pfam" id="PF13709">
    <property type="entry name" value="DUF4159"/>
    <property type="match status" value="1"/>
</dbReference>
<proteinExistence type="predicted"/>
<name>A0A517QN78_9PLAN</name>
<evidence type="ECO:0000313" key="4">
    <source>
        <dbReference type="Proteomes" id="UP000315724"/>
    </source>
</evidence>
<dbReference type="EMBL" id="CP036267">
    <property type="protein sequence ID" value="QDT33096.1"/>
    <property type="molecule type" value="Genomic_DNA"/>
</dbReference>
<sequence precursor="true">MTIRVLSLLLFCSLMCIPALAEDPETPSKEKAIALPGKDAPVVPDPLQSGGEAQSTVQVANLIYAGVKSSQCFSDHFLSSAERDSTISTSRRFHAVKLASDEIFNFPLVIMTGEGAFNLTDAERENLRQYLSRGGFLLASAGCSSKEWNRSFRREISNLFEKTPIQTVGMDHMIFNTVYKIDQLQAKHGTPKPLEGISLNGRLAVIYSEDGLNDTSHAQGCCCCGGNEITNAIQVNVNILAYALLF</sequence>
<evidence type="ECO:0000259" key="2">
    <source>
        <dbReference type="Pfam" id="PF13709"/>
    </source>
</evidence>
<protein>
    <recommendedName>
        <fullName evidence="2">DUF4159 domain-containing protein</fullName>
    </recommendedName>
</protein>
<dbReference type="AlphaFoldDB" id="A0A517QN78"/>
<evidence type="ECO:0000313" key="3">
    <source>
        <dbReference type="EMBL" id="QDT33096.1"/>
    </source>
</evidence>
<feature type="domain" description="DUF4159" evidence="2">
    <location>
        <begin position="77"/>
        <end position="244"/>
    </location>
</feature>
<dbReference type="InterPro" id="IPR029062">
    <property type="entry name" value="Class_I_gatase-like"/>
</dbReference>
<keyword evidence="1" id="KW-0732">Signal</keyword>
<feature type="chain" id="PRO_5022236018" description="DUF4159 domain-containing protein" evidence="1">
    <location>
        <begin position="22"/>
        <end position="246"/>
    </location>
</feature>
<accession>A0A517QN78</accession>
<keyword evidence="4" id="KW-1185">Reference proteome</keyword>
<reference evidence="3 4" key="1">
    <citation type="submission" date="2019-02" db="EMBL/GenBank/DDBJ databases">
        <title>Deep-cultivation of Planctomycetes and their phenomic and genomic characterization uncovers novel biology.</title>
        <authorList>
            <person name="Wiegand S."/>
            <person name="Jogler M."/>
            <person name="Boedeker C."/>
            <person name="Pinto D."/>
            <person name="Vollmers J."/>
            <person name="Rivas-Marin E."/>
            <person name="Kohn T."/>
            <person name="Peeters S.H."/>
            <person name="Heuer A."/>
            <person name="Rast P."/>
            <person name="Oberbeckmann S."/>
            <person name="Bunk B."/>
            <person name="Jeske O."/>
            <person name="Meyerdierks A."/>
            <person name="Storesund J.E."/>
            <person name="Kallscheuer N."/>
            <person name="Luecker S."/>
            <person name="Lage O.M."/>
            <person name="Pohl T."/>
            <person name="Merkel B.J."/>
            <person name="Hornburger P."/>
            <person name="Mueller R.-W."/>
            <person name="Bruemmer F."/>
            <person name="Labrenz M."/>
            <person name="Spormann A.M."/>
            <person name="Op den Camp H."/>
            <person name="Overmann J."/>
            <person name="Amann R."/>
            <person name="Jetten M.S.M."/>
            <person name="Mascher T."/>
            <person name="Medema M.H."/>
            <person name="Devos D.P."/>
            <person name="Kaster A.-K."/>
            <person name="Ovreas L."/>
            <person name="Rohde M."/>
            <person name="Galperin M.Y."/>
            <person name="Jogler C."/>
        </authorList>
    </citation>
    <scope>NUCLEOTIDE SEQUENCE [LARGE SCALE GENOMIC DNA]</scope>
    <source>
        <strain evidence="3 4">Mal48</strain>
    </source>
</reference>
<dbReference type="Proteomes" id="UP000315724">
    <property type="component" value="Chromosome"/>
</dbReference>
<dbReference type="KEGG" id="tpol:Mal48_23480"/>
<feature type="signal peptide" evidence="1">
    <location>
        <begin position="1"/>
        <end position="21"/>
    </location>
</feature>
<evidence type="ECO:0000256" key="1">
    <source>
        <dbReference type="SAM" id="SignalP"/>
    </source>
</evidence>
<dbReference type="SUPFAM" id="SSF52317">
    <property type="entry name" value="Class I glutamine amidotransferase-like"/>
    <property type="match status" value="1"/>
</dbReference>
<organism evidence="3 4">
    <name type="scientific">Thalassoglobus polymorphus</name>
    <dbReference type="NCBI Taxonomy" id="2527994"/>
    <lineage>
        <taxon>Bacteria</taxon>
        <taxon>Pseudomonadati</taxon>
        <taxon>Planctomycetota</taxon>
        <taxon>Planctomycetia</taxon>
        <taxon>Planctomycetales</taxon>
        <taxon>Planctomycetaceae</taxon>
        <taxon>Thalassoglobus</taxon>
    </lineage>
</organism>
<gene>
    <name evidence="3" type="ORF">Mal48_23480</name>
</gene>